<dbReference type="RefSeq" id="XP_062693523.1">
    <property type="nucleotide sequence ID" value="XM_062832619.1"/>
</dbReference>
<sequence length="372" mass="40688">MDARQGLGVLHSSMNWRSKIDTETRNRAVMERSLRSLVLHFGDIQMLERRLKDRAYLPLTIYMRASSPTIHHHIGQSVILHVHLEHYQVLANGVLSRLLKSNKMDSRSTTPTPFPTLQIQHAQTPTTDLQTALSPPKPPSPYGSLQWTQYLFRLFTLLTSAALLALTVFIAAKWGQEYPEKTYAVIMAGAAIAIITDLGTTYFLFARMSQTSTPVTIAVLDAVALVMCAVGIPTVRGIMFKTEYDTAVWALAVVVIVERAGSMATCLWDWVFIRRRRNEGTKSIIFKQEMGSTSESALAARRRRKHEEAAGQGAAMAGADAGASTGEYVQPVSARASLVGGGRPSLVLAGDMSGRASFPSIIVGGEGDDDRV</sequence>
<evidence type="ECO:0000313" key="3">
    <source>
        <dbReference type="Proteomes" id="UP001285908"/>
    </source>
</evidence>
<reference evidence="2 3" key="1">
    <citation type="journal article" date="2023" name="Mol. Phylogenet. Evol.">
        <title>Genome-scale phylogeny and comparative genomics of the fungal order Sordariales.</title>
        <authorList>
            <person name="Hensen N."/>
            <person name="Bonometti L."/>
            <person name="Westerberg I."/>
            <person name="Brannstrom I.O."/>
            <person name="Guillou S."/>
            <person name="Cros-Aarteil S."/>
            <person name="Calhoun S."/>
            <person name="Haridas S."/>
            <person name="Kuo A."/>
            <person name="Mondo S."/>
            <person name="Pangilinan J."/>
            <person name="Riley R."/>
            <person name="LaButti K."/>
            <person name="Andreopoulos B."/>
            <person name="Lipzen A."/>
            <person name="Chen C."/>
            <person name="Yan M."/>
            <person name="Daum C."/>
            <person name="Ng V."/>
            <person name="Clum A."/>
            <person name="Steindorff A."/>
            <person name="Ohm R.A."/>
            <person name="Martin F."/>
            <person name="Silar P."/>
            <person name="Natvig D.O."/>
            <person name="Lalanne C."/>
            <person name="Gautier V."/>
            <person name="Ament-Velasquez S.L."/>
            <person name="Kruys A."/>
            <person name="Hutchinson M.I."/>
            <person name="Powell A.J."/>
            <person name="Barry K."/>
            <person name="Miller A.N."/>
            <person name="Grigoriev I.V."/>
            <person name="Debuchy R."/>
            <person name="Gladieux P."/>
            <person name="Hiltunen Thoren M."/>
            <person name="Johannesson H."/>
        </authorList>
    </citation>
    <scope>NUCLEOTIDE SEQUENCE [LARGE SCALE GENOMIC DNA]</scope>
    <source>
        <strain evidence="2 3">FGSC 10403</strain>
    </source>
</reference>
<dbReference type="EMBL" id="JAULSX010000004">
    <property type="protein sequence ID" value="KAK3493065.1"/>
    <property type="molecule type" value="Genomic_DNA"/>
</dbReference>
<evidence type="ECO:0000313" key="2">
    <source>
        <dbReference type="EMBL" id="KAK3493065.1"/>
    </source>
</evidence>
<dbReference type="Proteomes" id="UP001285908">
    <property type="component" value="Unassembled WGS sequence"/>
</dbReference>
<feature type="transmembrane region" description="Helical" evidence="1">
    <location>
        <begin position="247"/>
        <end position="273"/>
    </location>
</feature>
<dbReference type="GeneID" id="87870241"/>
<proteinExistence type="predicted"/>
<keyword evidence="1" id="KW-0472">Membrane</keyword>
<name>A0AAJ0I8Z1_9PEZI</name>
<evidence type="ECO:0000256" key="1">
    <source>
        <dbReference type="SAM" id="Phobius"/>
    </source>
</evidence>
<feature type="transmembrane region" description="Helical" evidence="1">
    <location>
        <begin position="150"/>
        <end position="171"/>
    </location>
</feature>
<dbReference type="AlphaFoldDB" id="A0AAJ0I8Z1"/>
<keyword evidence="3" id="KW-1185">Reference proteome</keyword>
<feature type="transmembrane region" description="Helical" evidence="1">
    <location>
        <begin position="217"/>
        <end position="235"/>
    </location>
</feature>
<protein>
    <submittedName>
        <fullName evidence="2">Uncharacterized protein</fullName>
    </submittedName>
</protein>
<accession>A0AAJ0I8Z1</accession>
<organism evidence="2 3">
    <name type="scientific">Neurospora hispaniola</name>
    <dbReference type="NCBI Taxonomy" id="588809"/>
    <lineage>
        <taxon>Eukaryota</taxon>
        <taxon>Fungi</taxon>
        <taxon>Dikarya</taxon>
        <taxon>Ascomycota</taxon>
        <taxon>Pezizomycotina</taxon>
        <taxon>Sordariomycetes</taxon>
        <taxon>Sordariomycetidae</taxon>
        <taxon>Sordariales</taxon>
        <taxon>Sordariaceae</taxon>
        <taxon>Neurospora</taxon>
    </lineage>
</organism>
<comment type="caution">
    <text evidence="2">The sequence shown here is derived from an EMBL/GenBank/DDBJ whole genome shotgun (WGS) entry which is preliminary data.</text>
</comment>
<keyword evidence="1" id="KW-1133">Transmembrane helix</keyword>
<gene>
    <name evidence="2" type="ORF">B0T23DRAFT_155182</name>
</gene>
<keyword evidence="1" id="KW-0812">Transmembrane</keyword>
<feature type="transmembrane region" description="Helical" evidence="1">
    <location>
        <begin position="183"/>
        <end position="205"/>
    </location>
</feature>